<dbReference type="InterPro" id="IPR023214">
    <property type="entry name" value="HAD_sf"/>
</dbReference>
<gene>
    <name evidence="1" type="ORF">HNQ37_001517</name>
</gene>
<dbReference type="PANTHER" id="PTHR10000:SF8">
    <property type="entry name" value="HAD SUPERFAMILY HYDROLASE-LIKE, TYPE 3"/>
    <property type="match status" value="1"/>
</dbReference>
<sequence>MIAFGDGYNDFEMFAEACVSYAINDAFEEVKVSASQVALRNDKDGVLVKIEELIES</sequence>
<proteinExistence type="predicted"/>
<evidence type="ECO:0000313" key="1">
    <source>
        <dbReference type="EMBL" id="MBB5888615.1"/>
    </source>
</evidence>
<dbReference type="Proteomes" id="UP000562464">
    <property type="component" value="Unassembled WGS sequence"/>
</dbReference>
<keyword evidence="2" id="KW-1185">Reference proteome</keyword>
<protein>
    <submittedName>
        <fullName evidence="1">Hydroxymethylpyrimidine pyrophosphatase-like HAD family hydrolase</fullName>
    </submittedName>
</protein>
<evidence type="ECO:0000313" key="2">
    <source>
        <dbReference type="Proteomes" id="UP000562464"/>
    </source>
</evidence>
<dbReference type="Pfam" id="PF08282">
    <property type="entry name" value="Hydrolase_3"/>
    <property type="match status" value="1"/>
</dbReference>
<dbReference type="PANTHER" id="PTHR10000">
    <property type="entry name" value="PHOSPHOSERINE PHOSPHATASE"/>
    <property type="match status" value="1"/>
</dbReference>
<dbReference type="GO" id="GO:0000287">
    <property type="term" value="F:magnesium ion binding"/>
    <property type="evidence" value="ECO:0007669"/>
    <property type="project" value="TreeGrafter"/>
</dbReference>
<name>A0A841C7Z8_9LACT</name>
<organism evidence="1 2">
    <name type="scientific">Lactovum miscens</name>
    <dbReference type="NCBI Taxonomy" id="190387"/>
    <lineage>
        <taxon>Bacteria</taxon>
        <taxon>Bacillati</taxon>
        <taxon>Bacillota</taxon>
        <taxon>Bacilli</taxon>
        <taxon>Lactobacillales</taxon>
        <taxon>Streptococcaceae</taxon>
        <taxon>Lactovum</taxon>
    </lineage>
</organism>
<reference evidence="1 2" key="1">
    <citation type="submission" date="2020-08" db="EMBL/GenBank/DDBJ databases">
        <title>Genomic Encyclopedia of Type Strains, Phase IV (KMG-IV): sequencing the most valuable type-strain genomes for metagenomic binning, comparative biology and taxonomic classification.</title>
        <authorList>
            <person name="Goeker M."/>
        </authorList>
    </citation>
    <scope>NUCLEOTIDE SEQUENCE [LARGE SCALE GENOMIC DNA]</scope>
    <source>
        <strain evidence="1 2">DSM 14925</strain>
    </source>
</reference>
<comment type="caution">
    <text evidence="1">The sequence shown here is derived from an EMBL/GenBank/DDBJ whole genome shotgun (WGS) entry which is preliminary data.</text>
</comment>
<dbReference type="SUPFAM" id="SSF56784">
    <property type="entry name" value="HAD-like"/>
    <property type="match status" value="1"/>
</dbReference>
<dbReference type="Gene3D" id="3.40.50.1000">
    <property type="entry name" value="HAD superfamily/HAD-like"/>
    <property type="match status" value="1"/>
</dbReference>
<keyword evidence="1" id="KW-0378">Hydrolase</keyword>
<accession>A0A841C7Z8</accession>
<dbReference type="EMBL" id="JACHHV010000033">
    <property type="protein sequence ID" value="MBB5888615.1"/>
    <property type="molecule type" value="Genomic_DNA"/>
</dbReference>
<dbReference type="AlphaFoldDB" id="A0A841C7Z8"/>
<dbReference type="InterPro" id="IPR036412">
    <property type="entry name" value="HAD-like_sf"/>
</dbReference>
<dbReference type="GO" id="GO:0005829">
    <property type="term" value="C:cytosol"/>
    <property type="evidence" value="ECO:0007669"/>
    <property type="project" value="TreeGrafter"/>
</dbReference>
<dbReference type="RefSeq" id="WP_183540838.1">
    <property type="nucleotide sequence ID" value="NZ_JACHHV010000033.1"/>
</dbReference>
<dbReference type="GO" id="GO:0016791">
    <property type="term" value="F:phosphatase activity"/>
    <property type="evidence" value="ECO:0007669"/>
    <property type="project" value="TreeGrafter"/>
</dbReference>